<organism evidence="3 4">
    <name type="scientific">Carpinus fangiana</name>
    <dbReference type="NCBI Taxonomy" id="176857"/>
    <lineage>
        <taxon>Eukaryota</taxon>
        <taxon>Viridiplantae</taxon>
        <taxon>Streptophyta</taxon>
        <taxon>Embryophyta</taxon>
        <taxon>Tracheophyta</taxon>
        <taxon>Spermatophyta</taxon>
        <taxon>Magnoliopsida</taxon>
        <taxon>eudicotyledons</taxon>
        <taxon>Gunneridae</taxon>
        <taxon>Pentapetalae</taxon>
        <taxon>rosids</taxon>
        <taxon>fabids</taxon>
        <taxon>Fagales</taxon>
        <taxon>Betulaceae</taxon>
        <taxon>Carpinus</taxon>
    </lineage>
</organism>
<dbReference type="Proteomes" id="UP000327013">
    <property type="component" value="Chromosome 7"/>
</dbReference>
<feature type="repeat" description="PPR" evidence="2">
    <location>
        <begin position="192"/>
        <end position="226"/>
    </location>
</feature>
<sequence length="510" mass="57449">MVRPSSLKGPNNFLRKHRKWPHSPYKTKWHKTFNQEQAMQTLKQAAAATTATVLAAAQENPIKHQQPHLLSTLVHSFNTYNCDPTPSAYLYVLKTLARTSQFHHIPLVLDRIERVEKFETPEYVFIELIKIYANADKLQEAVDLFYGIARFRCVPSVYSLNSLLSVLCRKSDGLRMVPQVLLKSQFMNIRVEESTFRILVSALCRVGRVGYAIEILNCMINDGYELNVRICSLILSSLCEQRDLSSVEVMGFVERMRKLGFCPGMMDYSNVIRFLVRGGKGLDSLEVLNRMKVDGIKPDIFCYTMVLNGVILEGDYGKADDLFDELLVLGLVPDVYTYNVYIYGMCKQNNVEAGIKMIASMEELGCKPNVITYNTIMDALCKVGELSRMRELVKEMGGKGVEFNLRTYRIMLEGFIGKGEIIEACALSEEMLEKCFCPRCAAFDVIIFGLCQKGLVCKAVELIKKMIGKNVVPGPLAWEALLLSSGSKLSFSETILTRLVNGEPNVNSPI</sequence>
<dbReference type="Pfam" id="PF01535">
    <property type="entry name" value="PPR"/>
    <property type="match status" value="2"/>
</dbReference>
<gene>
    <name evidence="3" type="ORF">FH972_017088</name>
</gene>
<dbReference type="Gene3D" id="1.25.40.10">
    <property type="entry name" value="Tetratricopeptide repeat domain"/>
    <property type="match status" value="4"/>
</dbReference>
<dbReference type="NCBIfam" id="TIGR00756">
    <property type="entry name" value="PPR"/>
    <property type="match status" value="5"/>
</dbReference>
<dbReference type="EMBL" id="CM017327">
    <property type="protein sequence ID" value="KAE8099079.1"/>
    <property type="molecule type" value="Genomic_DNA"/>
</dbReference>
<dbReference type="PANTHER" id="PTHR47937:SF2">
    <property type="entry name" value="PENTATRICOPEPTIDE (PPR) REPEAT-CONTAINING PROTEIN, PF01535'-RELATED"/>
    <property type="match status" value="1"/>
</dbReference>
<feature type="repeat" description="PPR" evidence="2">
    <location>
        <begin position="334"/>
        <end position="368"/>
    </location>
</feature>
<feature type="repeat" description="PPR" evidence="2">
    <location>
        <begin position="299"/>
        <end position="333"/>
    </location>
</feature>
<protein>
    <recommendedName>
        <fullName evidence="5">Pentacotripeptide-repeat region of PRORP domain-containing protein</fullName>
    </recommendedName>
</protein>
<evidence type="ECO:0000256" key="2">
    <source>
        <dbReference type="PROSITE-ProRule" id="PRU00708"/>
    </source>
</evidence>
<dbReference type="PROSITE" id="PS51375">
    <property type="entry name" value="PPR"/>
    <property type="match status" value="6"/>
</dbReference>
<keyword evidence="4" id="KW-1185">Reference proteome</keyword>
<dbReference type="Pfam" id="PF13041">
    <property type="entry name" value="PPR_2"/>
    <property type="match status" value="1"/>
</dbReference>
<dbReference type="AlphaFoldDB" id="A0A5N6RLD4"/>
<dbReference type="InterPro" id="IPR002885">
    <property type="entry name" value="PPR_rpt"/>
</dbReference>
<evidence type="ECO:0000313" key="3">
    <source>
        <dbReference type="EMBL" id="KAE8099079.1"/>
    </source>
</evidence>
<accession>A0A5N6RLD4</accession>
<dbReference type="InterPro" id="IPR052308">
    <property type="entry name" value="PPR_domain-containing"/>
</dbReference>
<name>A0A5N6RLD4_9ROSI</name>
<evidence type="ECO:0000313" key="4">
    <source>
        <dbReference type="Proteomes" id="UP000327013"/>
    </source>
</evidence>
<proteinExistence type="predicted"/>
<feature type="repeat" description="PPR" evidence="2">
    <location>
        <begin position="404"/>
        <end position="438"/>
    </location>
</feature>
<dbReference type="OrthoDB" id="185373at2759"/>
<reference evidence="3 4" key="1">
    <citation type="submission" date="2019-06" db="EMBL/GenBank/DDBJ databases">
        <title>A chromosomal-level reference genome of Carpinus fangiana (Coryloideae, Betulaceae).</title>
        <authorList>
            <person name="Yang X."/>
            <person name="Wang Z."/>
            <person name="Zhang L."/>
            <person name="Hao G."/>
            <person name="Liu J."/>
            <person name="Yang Y."/>
        </authorList>
    </citation>
    <scope>NUCLEOTIDE SEQUENCE [LARGE SCALE GENOMIC DNA]</scope>
    <source>
        <strain evidence="3">Cfa_2016G</strain>
        <tissue evidence="3">Leaf</tissue>
    </source>
</reference>
<feature type="repeat" description="PPR" evidence="2">
    <location>
        <begin position="369"/>
        <end position="403"/>
    </location>
</feature>
<evidence type="ECO:0000256" key="1">
    <source>
        <dbReference type="ARBA" id="ARBA00022737"/>
    </source>
</evidence>
<feature type="repeat" description="PPR" evidence="2">
    <location>
        <begin position="439"/>
        <end position="473"/>
    </location>
</feature>
<dbReference type="PANTHER" id="PTHR47937">
    <property type="entry name" value="PLASTID TRANSCRIPTIONALLY ACTIVE CHROMOSOME 2-LIKE PROTEIN"/>
    <property type="match status" value="1"/>
</dbReference>
<dbReference type="Pfam" id="PF13812">
    <property type="entry name" value="PPR_3"/>
    <property type="match status" value="1"/>
</dbReference>
<evidence type="ECO:0008006" key="5">
    <source>
        <dbReference type="Google" id="ProtNLM"/>
    </source>
</evidence>
<keyword evidence="1" id="KW-0677">Repeat</keyword>
<dbReference type="InterPro" id="IPR011990">
    <property type="entry name" value="TPR-like_helical_dom_sf"/>
</dbReference>